<dbReference type="AlphaFoldDB" id="A0AAD7VKL6"/>
<evidence type="ECO:0000256" key="1">
    <source>
        <dbReference type="SAM" id="MobiDB-lite"/>
    </source>
</evidence>
<comment type="caution">
    <text evidence="2">The sequence shown here is derived from an EMBL/GenBank/DDBJ whole genome shotgun (WGS) entry which is preliminary data.</text>
</comment>
<accession>A0AAD7VKL6</accession>
<dbReference type="EMBL" id="JARAOO010000002">
    <property type="protein sequence ID" value="KAJ7979105.1"/>
    <property type="molecule type" value="Genomic_DNA"/>
</dbReference>
<feature type="region of interest" description="Disordered" evidence="1">
    <location>
        <begin position="233"/>
        <end position="267"/>
    </location>
</feature>
<protein>
    <submittedName>
        <fullName evidence="2">Uncharacterized protein</fullName>
    </submittedName>
</protein>
<reference evidence="2" key="1">
    <citation type="journal article" date="2023" name="Science">
        <title>Elucidation of the pathway for biosynthesis of saponin adjuvants from the soapbark tree.</title>
        <authorList>
            <person name="Reed J."/>
            <person name="Orme A."/>
            <person name="El-Demerdash A."/>
            <person name="Owen C."/>
            <person name="Martin L.B.B."/>
            <person name="Misra R.C."/>
            <person name="Kikuchi S."/>
            <person name="Rejzek M."/>
            <person name="Martin A.C."/>
            <person name="Harkess A."/>
            <person name="Leebens-Mack J."/>
            <person name="Louveau T."/>
            <person name="Stephenson M.J."/>
            <person name="Osbourn A."/>
        </authorList>
    </citation>
    <scope>NUCLEOTIDE SEQUENCE</scope>
    <source>
        <strain evidence="2">S10</strain>
    </source>
</reference>
<name>A0AAD7VKL6_QUISA</name>
<dbReference type="Proteomes" id="UP001163823">
    <property type="component" value="Chromosome 2"/>
</dbReference>
<organism evidence="2 3">
    <name type="scientific">Quillaja saponaria</name>
    <name type="common">Soap bark tree</name>
    <dbReference type="NCBI Taxonomy" id="32244"/>
    <lineage>
        <taxon>Eukaryota</taxon>
        <taxon>Viridiplantae</taxon>
        <taxon>Streptophyta</taxon>
        <taxon>Embryophyta</taxon>
        <taxon>Tracheophyta</taxon>
        <taxon>Spermatophyta</taxon>
        <taxon>Magnoliopsida</taxon>
        <taxon>eudicotyledons</taxon>
        <taxon>Gunneridae</taxon>
        <taxon>Pentapetalae</taxon>
        <taxon>rosids</taxon>
        <taxon>fabids</taxon>
        <taxon>Fabales</taxon>
        <taxon>Quillajaceae</taxon>
        <taxon>Quillaja</taxon>
    </lineage>
</organism>
<gene>
    <name evidence="2" type="ORF">O6P43_002540</name>
</gene>
<evidence type="ECO:0000313" key="2">
    <source>
        <dbReference type="EMBL" id="KAJ7979105.1"/>
    </source>
</evidence>
<evidence type="ECO:0000313" key="3">
    <source>
        <dbReference type="Proteomes" id="UP001163823"/>
    </source>
</evidence>
<dbReference type="KEGG" id="qsa:O6P43_002540"/>
<keyword evidence="3" id="KW-1185">Reference proteome</keyword>
<sequence length="267" mass="30541">MKRLQKLYYEQLKQLGEKPKFDITKFLEPSLLHVVGIYGRSYTPTLDKLLEILRDKKKRKMKSIDVGSSTKTKKTKVVNPSVEFVDLDPDTPDQEGCLVREYVEPMSVAPPMYNVGPSPTLVLSIASISSIKEFGQGIVEVQARTKLRKQKEEDAIQFKELEAIEKSLEQLATAQEAKVKKAIDEYKNPFEFHKIVLYESEALYVRGFTECRDKMAVIDAGFSLEKLKYHGERNENPEDFSGSKKPQNGENPQVVAEMKLVRPLRRL</sequence>
<proteinExistence type="predicted"/>